<gene>
    <name evidence="2" type="ORF">ACFOJE_21275</name>
</gene>
<keyword evidence="3" id="KW-1185">Reference proteome</keyword>
<reference evidence="3" key="1">
    <citation type="journal article" date="2019" name="Int. J. Syst. Evol. Microbiol.">
        <title>The Global Catalogue of Microorganisms (GCM) 10K type strain sequencing project: providing services to taxonomists for standard genome sequencing and annotation.</title>
        <authorList>
            <consortium name="The Broad Institute Genomics Platform"/>
            <consortium name="The Broad Institute Genome Sequencing Center for Infectious Disease"/>
            <person name="Wu L."/>
            <person name="Ma J."/>
        </authorList>
    </citation>
    <scope>NUCLEOTIDE SEQUENCE [LARGE SCALE GENOMIC DNA]</scope>
    <source>
        <strain evidence="3">KCTC 62195</strain>
    </source>
</reference>
<evidence type="ECO:0000313" key="3">
    <source>
        <dbReference type="Proteomes" id="UP001595457"/>
    </source>
</evidence>
<accession>A0ABV7B009</accession>
<dbReference type="InterPro" id="IPR025359">
    <property type="entry name" value="SduA_C"/>
</dbReference>
<dbReference type="Pfam" id="PF14082">
    <property type="entry name" value="SduA_C"/>
    <property type="match status" value="1"/>
</dbReference>
<comment type="caution">
    <text evidence="2">The sequence shown here is derived from an EMBL/GenBank/DDBJ whole genome shotgun (WGS) entry which is preliminary data.</text>
</comment>
<feature type="domain" description="Shedu protein SduA C-terminal" evidence="1">
    <location>
        <begin position="34"/>
        <end position="193"/>
    </location>
</feature>
<proteinExistence type="predicted"/>
<dbReference type="Proteomes" id="UP001595457">
    <property type="component" value="Unassembled WGS sequence"/>
</dbReference>
<protein>
    <submittedName>
        <fullName evidence="2">Shedu anti-phage system protein SduA domain-containing protein</fullName>
    </submittedName>
</protein>
<dbReference type="RefSeq" id="WP_377817009.1">
    <property type="nucleotide sequence ID" value="NZ_JBHRSJ010000036.1"/>
</dbReference>
<organism evidence="2 3">
    <name type="scientific">Azotobacter bryophylli</name>
    <dbReference type="NCBI Taxonomy" id="1986537"/>
    <lineage>
        <taxon>Bacteria</taxon>
        <taxon>Pseudomonadati</taxon>
        <taxon>Pseudomonadota</taxon>
        <taxon>Gammaproteobacteria</taxon>
        <taxon>Pseudomonadales</taxon>
        <taxon>Pseudomonadaceae</taxon>
        <taxon>Azotobacter</taxon>
    </lineage>
</organism>
<dbReference type="EMBL" id="JBHRSJ010000036">
    <property type="protein sequence ID" value="MFC2974728.1"/>
    <property type="molecule type" value="Genomic_DNA"/>
</dbReference>
<name>A0ABV7B009_9GAMM</name>
<evidence type="ECO:0000259" key="1">
    <source>
        <dbReference type="Pfam" id="PF14082"/>
    </source>
</evidence>
<evidence type="ECO:0000313" key="2">
    <source>
        <dbReference type="EMBL" id="MFC2974728.1"/>
    </source>
</evidence>
<sequence>MSSENKMNLILEFRKILYGDKQESTRKKNDRGNENAIQEFMEKHSELIPTPHLTPGGIFCNTVISKYQISKNLITDFAYISILSGNVHITLIELESSTKKIFLKNNTQGFHSDFTSAFYQVNSWRRYLTNYKEKADPLKDLKCFLPEEIRNHAPRINYLLIISGALPTGQEYRQTLESHSQSINIDIWTYEDIISALPYSTGKKNILSKASNQLIVKHLSRAHRGLLDNMTPATLTFGPETIKSLDTQTKEQVKLWQQNRPPKTDPWKVKALGRYGDRGSSTSLDTEQQMEAFIRSSNCCEWPGCENRLFNGFDSFEGSFITHKYQVLSLFSPYFVSETERYRNEYKTKAYCINHTNYLPLDNHGFSTLPPDPATCHQERQAFDVEIDSLARKAILRYLIQHCLPKNLLGLGSTHEFSDIEVYKATTNWLMAMIDIQGYYREMYLYLFYSANFKYNECYVNPYRAVNSEVFSSFNPARYSRILLNEYSLLVGAINDHDHTMASWQLRTSTESGIKLNSVFHAIQQSFTQQELAWMLNRRNLKRIENTNYAQTLDLLPYWLEG</sequence>